<reference evidence="1" key="1">
    <citation type="submission" date="2023-03" db="EMBL/GenBank/DDBJ databases">
        <title>Chromosome-level genomes of two armyworms, Mythimna separata and Mythimna loreyi, provide insights into the biosynthesis and reception of sex pheromones.</title>
        <authorList>
            <person name="Zhao H."/>
        </authorList>
    </citation>
    <scope>NUCLEOTIDE SEQUENCE</scope>
    <source>
        <strain evidence="1">BeijingLab</strain>
    </source>
</reference>
<comment type="caution">
    <text evidence="1">The sequence shown here is derived from an EMBL/GenBank/DDBJ whole genome shotgun (WGS) entry which is preliminary data.</text>
</comment>
<gene>
    <name evidence="1" type="ORF">PYW08_009766</name>
</gene>
<evidence type="ECO:0000313" key="2">
    <source>
        <dbReference type="Proteomes" id="UP001231649"/>
    </source>
</evidence>
<organism evidence="1 2">
    <name type="scientific">Mythimna loreyi</name>
    <dbReference type="NCBI Taxonomy" id="667449"/>
    <lineage>
        <taxon>Eukaryota</taxon>
        <taxon>Metazoa</taxon>
        <taxon>Ecdysozoa</taxon>
        <taxon>Arthropoda</taxon>
        <taxon>Hexapoda</taxon>
        <taxon>Insecta</taxon>
        <taxon>Pterygota</taxon>
        <taxon>Neoptera</taxon>
        <taxon>Endopterygota</taxon>
        <taxon>Lepidoptera</taxon>
        <taxon>Glossata</taxon>
        <taxon>Ditrysia</taxon>
        <taxon>Noctuoidea</taxon>
        <taxon>Noctuidae</taxon>
        <taxon>Noctuinae</taxon>
        <taxon>Hadenini</taxon>
        <taxon>Mythimna</taxon>
    </lineage>
</organism>
<keyword evidence="2" id="KW-1185">Reference proteome</keyword>
<dbReference type="Proteomes" id="UP001231649">
    <property type="component" value="Chromosome 24"/>
</dbReference>
<evidence type="ECO:0000313" key="1">
    <source>
        <dbReference type="EMBL" id="KAJ8709762.1"/>
    </source>
</evidence>
<protein>
    <submittedName>
        <fullName evidence="1">Uncharacterized protein</fullName>
    </submittedName>
</protein>
<accession>A0ACC2Q705</accession>
<name>A0ACC2Q705_9NEOP</name>
<proteinExistence type="predicted"/>
<dbReference type="EMBL" id="CM056800">
    <property type="protein sequence ID" value="KAJ8709762.1"/>
    <property type="molecule type" value="Genomic_DNA"/>
</dbReference>
<sequence>MDNYENDNITVRKTSRAKSVDNILNNNLSTSSTLLDTTMMSLPNASPNDSDSSSLKDEIRRLNMELESAHLEIDNLNSENFRLKMDIGQYQKIIETYKKVKLQETKRFSPISARKRNFLKTSSFSTPTKSFSPSILPSNHEPIKRATTLDVGDSSFNTAGSICSTDEIVPTKSLLINDVENSNMMTNKIDYDIDHNERNNHTSLTSGKNLEMTNIPTPNKEPEKLKQQTVTKETQRVMIYADQTGYGVRNTLQELLGEKFAVTSYLKPNATTEEVLKTCVNTCKNFNKSDFVIILTGSNDINPMNIQTYLHHTLCQLKSTNVLVGQIYKNRTLNENNVNNLLKFVFYNCKNSSFIQLHNDSRYPTKYMTMLNACRLIHRQILHMNYKNNFIKYTENLSICRKQIKTKDVAIQTCYVNDVSVQTDNIYIETPLENFFRDSK</sequence>